<dbReference type="RefSeq" id="WP_260104506.1">
    <property type="nucleotide sequence ID" value="NZ_JALXSQ010000034.1"/>
</dbReference>
<name>A0ABT2HYA5_9MICO</name>
<feature type="transmembrane region" description="Helical" evidence="1">
    <location>
        <begin position="12"/>
        <end position="33"/>
    </location>
</feature>
<keyword evidence="1" id="KW-0812">Transmembrane</keyword>
<keyword evidence="1" id="KW-0472">Membrane</keyword>
<accession>A0ABT2HYA5</accession>
<gene>
    <name evidence="2" type="ORF">M3D15_08155</name>
</gene>
<feature type="transmembrane region" description="Helical" evidence="1">
    <location>
        <begin position="39"/>
        <end position="61"/>
    </location>
</feature>
<sequence length="64" mass="6773">MSKPQPQRVRTLGAVMCVAAGLGLLLLVLKVSGLVPDDIASVFIACAMAVVIPCSLILAWMKHR</sequence>
<evidence type="ECO:0000256" key="1">
    <source>
        <dbReference type="SAM" id="Phobius"/>
    </source>
</evidence>
<dbReference type="EMBL" id="JALXSQ010000034">
    <property type="protein sequence ID" value="MCT2043300.1"/>
    <property type="molecule type" value="Genomic_DNA"/>
</dbReference>
<evidence type="ECO:0000313" key="2">
    <source>
        <dbReference type="EMBL" id="MCT2043300.1"/>
    </source>
</evidence>
<evidence type="ECO:0000313" key="3">
    <source>
        <dbReference type="Proteomes" id="UP001525379"/>
    </source>
</evidence>
<reference evidence="2 3" key="1">
    <citation type="submission" date="2022-04" db="EMBL/GenBank/DDBJ databases">
        <title>Human microbiome associated bacterial genomes.</title>
        <authorList>
            <person name="Sandstrom S."/>
            <person name="Salamzade R."/>
            <person name="Kalan L.R."/>
        </authorList>
    </citation>
    <scope>NUCLEOTIDE SEQUENCE [LARGE SCALE GENOMIC DNA]</scope>
    <source>
        <strain evidence="3">p3-SID1799</strain>
    </source>
</reference>
<comment type="caution">
    <text evidence="2">The sequence shown here is derived from an EMBL/GenBank/DDBJ whole genome shotgun (WGS) entry which is preliminary data.</text>
</comment>
<proteinExistence type="predicted"/>
<dbReference type="Proteomes" id="UP001525379">
    <property type="component" value="Unassembled WGS sequence"/>
</dbReference>
<organism evidence="2 3">
    <name type="scientific">Pseudoclavibacter albus</name>
    <dbReference type="NCBI Taxonomy" id="272241"/>
    <lineage>
        <taxon>Bacteria</taxon>
        <taxon>Bacillati</taxon>
        <taxon>Actinomycetota</taxon>
        <taxon>Actinomycetes</taxon>
        <taxon>Micrococcales</taxon>
        <taxon>Microbacteriaceae</taxon>
        <taxon>Pseudoclavibacter</taxon>
    </lineage>
</organism>
<keyword evidence="3" id="KW-1185">Reference proteome</keyword>
<keyword evidence="1" id="KW-1133">Transmembrane helix</keyword>
<protein>
    <submittedName>
        <fullName evidence="2">Uncharacterized protein</fullName>
    </submittedName>
</protein>